<feature type="domain" description="DUF397" evidence="1">
    <location>
        <begin position="9"/>
        <end position="57"/>
    </location>
</feature>
<reference evidence="3" key="1">
    <citation type="submission" date="2016-10" db="EMBL/GenBank/DDBJ databases">
        <authorList>
            <person name="Varghese N."/>
            <person name="Submissions S."/>
        </authorList>
    </citation>
    <scope>NUCLEOTIDE SEQUENCE [LARGE SCALE GENOMIC DNA]</scope>
    <source>
        <strain evidence="3">DSM 45501</strain>
    </source>
</reference>
<dbReference type="Proteomes" id="UP000199165">
    <property type="component" value="Unassembled WGS sequence"/>
</dbReference>
<name>A0A1I7BRI7_9ACTN</name>
<evidence type="ECO:0000313" key="3">
    <source>
        <dbReference type="Proteomes" id="UP000199165"/>
    </source>
</evidence>
<keyword evidence="3" id="KW-1185">Reference proteome</keyword>
<proteinExistence type="predicted"/>
<protein>
    <recommendedName>
        <fullName evidence="1">DUF397 domain-containing protein</fullName>
    </recommendedName>
</protein>
<organism evidence="2 3">
    <name type="scientific">Actinopolyspora righensis</name>
    <dbReference type="NCBI Taxonomy" id="995060"/>
    <lineage>
        <taxon>Bacteria</taxon>
        <taxon>Bacillati</taxon>
        <taxon>Actinomycetota</taxon>
        <taxon>Actinomycetes</taxon>
        <taxon>Actinopolysporales</taxon>
        <taxon>Actinopolysporaceae</taxon>
        <taxon>Actinopolyspora</taxon>
        <taxon>Actinopolyspora alba group</taxon>
    </lineage>
</organism>
<sequence>MKIMREQDVWSKSSYSATSNACVEVAVTSQSVGVRDTKDREGGALTFDPRRWSDFLGMLGRS</sequence>
<dbReference type="Pfam" id="PF04149">
    <property type="entry name" value="DUF397"/>
    <property type="match status" value="1"/>
</dbReference>
<dbReference type="AlphaFoldDB" id="A0A1I7BRI7"/>
<evidence type="ECO:0000259" key="1">
    <source>
        <dbReference type="Pfam" id="PF04149"/>
    </source>
</evidence>
<accession>A0A1I7BRI7</accession>
<dbReference type="InterPro" id="IPR007278">
    <property type="entry name" value="DUF397"/>
</dbReference>
<gene>
    <name evidence="2" type="ORF">SAMN04487904_112115</name>
</gene>
<dbReference type="EMBL" id="FPAT01000012">
    <property type="protein sequence ID" value="SFT89808.1"/>
    <property type="molecule type" value="Genomic_DNA"/>
</dbReference>
<evidence type="ECO:0000313" key="2">
    <source>
        <dbReference type="EMBL" id="SFT89808.1"/>
    </source>
</evidence>
<dbReference type="STRING" id="995060.SAMN04487904_112115"/>